<dbReference type="GO" id="GO:0051301">
    <property type="term" value="P:cell division"/>
    <property type="evidence" value="ECO:0007669"/>
    <property type="project" value="UniProtKB-KW"/>
</dbReference>
<keyword evidence="9 17" id="KW-0274">FAD</keyword>
<dbReference type="InterPro" id="IPR003170">
    <property type="entry name" value="MurB"/>
</dbReference>
<evidence type="ECO:0000256" key="17">
    <source>
        <dbReference type="HAMAP-Rule" id="MF_00037"/>
    </source>
</evidence>
<dbReference type="PANTHER" id="PTHR21071">
    <property type="entry name" value="UDP-N-ACETYLENOLPYRUVOYLGLUCOSAMINE REDUCTASE"/>
    <property type="match status" value="1"/>
</dbReference>
<dbReference type="PANTHER" id="PTHR21071:SF4">
    <property type="entry name" value="UDP-N-ACETYLENOLPYRUVOYLGLUCOSAMINE REDUCTASE"/>
    <property type="match status" value="1"/>
</dbReference>
<dbReference type="Gene3D" id="3.30.465.10">
    <property type="match status" value="1"/>
</dbReference>
<keyword evidence="7 17" id="KW-0132">Cell division</keyword>
<dbReference type="InterPro" id="IPR011601">
    <property type="entry name" value="MurB_C"/>
</dbReference>
<name>A0A7U9KX55_9ACTN</name>
<dbReference type="InterPro" id="IPR016167">
    <property type="entry name" value="FAD-bd_PCMH_sub1"/>
</dbReference>
<evidence type="ECO:0000256" key="16">
    <source>
        <dbReference type="ARBA" id="ARBA00048914"/>
    </source>
</evidence>
<protein>
    <recommendedName>
        <fullName evidence="17">UDP-N-acetylenolpyruvoylglucosamine reductase</fullName>
        <ecNumber evidence="17">1.3.1.98</ecNumber>
    </recommendedName>
    <alternativeName>
        <fullName evidence="17">UDP-N-acetylmuramate dehydrogenase</fullName>
    </alternativeName>
</protein>
<evidence type="ECO:0000256" key="5">
    <source>
        <dbReference type="ARBA" id="ARBA00010485"/>
    </source>
</evidence>
<evidence type="ECO:0000256" key="8">
    <source>
        <dbReference type="ARBA" id="ARBA00022630"/>
    </source>
</evidence>
<dbReference type="Pfam" id="PF02873">
    <property type="entry name" value="MurB_C"/>
    <property type="match status" value="1"/>
</dbReference>
<keyword evidence="13 17" id="KW-0560">Oxidoreductase</keyword>
<evidence type="ECO:0000313" key="21">
    <source>
        <dbReference type="Proteomes" id="UP000287830"/>
    </source>
</evidence>
<proteinExistence type="inferred from homology"/>
<dbReference type="GO" id="GO:0071949">
    <property type="term" value="F:FAD binding"/>
    <property type="evidence" value="ECO:0007669"/>
    <property type="project" value="InterPro"/>
</dbReference>
<evidence type="ECO:0000256" key="10">
    <source>
        <dbReference type="ARBA" id="ARBA00022857"/>
    </source>
</evidence>
<dbReference type="GO" id="GO:0005829">
    <property type="term" value="C:cytosol"/>
    <property type="evidence" value="ECO:0007669"/>
    <property type="project" value="TreeGrafter"/>
</dbReference>
<dbReference type="GO" id="GO:0008762">
    <property type="term" value="F:UDP-N-acetylmuramate dehydrogenase activity"/>
    <property type="evidence" value="ECO:0007669"/>
    <property type="project" value="UniProtKB-UniRule"/>
</dbReference>
<evidence type="ECO:0000259" key="19">
    <source>
        <dbReference type="PROSITE" id="PS51387"/>
    </source>
</evidence>
<dbReference type="GO" id="GO:0071555">
    <property type="term" value="P:cell wall organization"/>
    <property type="evidence" value="ECO:0007669"/>
    <property type="project" value="UniProtKB-KW"/>
</dbReference>
<keyword evidence="12 17" id="KW-0573">Peptidoglycan synthesis</keyword>
<evidence type="ECO:0000256" key="14">
    <source>
        <dbReference type="ARBA" id="ARBA00023306"/>
    </source>
</evidence>
<keyword evidence="11 17" id="KW-0133">Cell shape</keyword>
<dbReference type="Pfam" id="PF01565">
    <property type="entry name" value="FAD_binding_4"/>
    <property type="match status" value="1"/>
</dbReference>
<dbReference type="SUPFAM" id="SSF56176">
    <property type="entry name" value="FAD-binding/transporter-associated domain-like"/>
    <property type="match status" value="1"/>
</dbReference>
<feature type="active site" evidence="17">
    <location>
        <position position="158"/>
    </location>
</feature>
<dbReference type="EC" id="1.3.1.98" evidence="17"/>
<dbReference type="OrthoDB" id="9804753at2"/>
<feature type="active site" evidence="17">
    <location>
        <position position="331"/>
    </location>
</feature>
<evidence type="ECO:0000256" key="3">
    <source>
        <dbReference type="ARBA" id="ARBA00004496"/>
    </source>
</evidence>
<dbReference type="InterPro" id="IPR006094">
    <property type="entry name" value="Oxid_FAD_bind_N"/>
</dbReference>
<evidence type="ECO:0000256" key="18">
    <source>
        <dbReference type="SAM" id="MobiDB-lite"/>
    </source>
</evidence>
<dbReference type="AlphaFoldDB" id="A0A7U9KX55"/>
<reference evidence="20 21" key="1">
    <citation type="submission" date="2018-11" db="EMBL/GenBank/DDBJ databases">
        <title>Whole genome sequence of Streptomyces chrestomyceticus NBRC 13444(T).</title>
        <authorList>
            <person name="Komaki H."/>
            <person name="Tamura T."/>
        </authorList>
    </citation>
    <scope>NUCLEOTIDE SEQUENCE [LARGE SCALE GENOMIC DNA]</scope>
    <source>
        <strain evidence="20 21">NBRC 13444</strain>
    </source>
</reference>
<comment type="pathway">
    <text evidence="4 17">Cell wall biogenesis; peptidoglycan biosynthesis.</text>
</comment>
<feature type="active site" description="Proton donor" evidence="17">
    <location>
        <position position="236"/>
    </location>
</feature>
<evidence type="ECO:0000256" key="9">
    <source>
        <dbReference type="ARBA" id="ARBA00022827"/>
    </source>
</evidence>
<feature type="domain" description="FAD-binding PCMH-type" evidence="19">
    <location>
        <begin position="13"/>
        <end position="181"/>
    </location>
</feature>
<evidence type="ECO:0000256" key="4">
    <source>
        <dbReference type="ARBA" id="ARBA00004752"/>
    </source>
</evidence>
<dbReference type="RefSeq" id="WP_125045500.1">
    <property type="nucleotide sequence ID" value="NZ_BHZC01000001.1"/>
</dbReference>
<dbReference type="Gene3D" id="3.30.43.10">
    <property type="entry name" value="Uridine Diphospho-n-acetylenolpyruvylglucosamine Reductase, domain 2"/>
    <property type="match status" value="1"/>
</dbReference>
<dbReference type="Proteomes" id="UP000287830">
    <property type="component" value="Unassembled WGS sequence"/>
</dbReference>
<keyword evidence="8 17" id="KW-0285">Flavoprotein</keyword>
<dbReference type="InterPro" id="IPR036635">
    <property type="entry name" value="MurB_C_sf"/>
</dbReference>
<comment type="caution">
    <text evidence="20">The sequence shown here is derived from an EMBL/GenBank/DDBJ whole genome shotgun (WGS) entry which is preliminary data.</text>
</comment>
<gene>
    <name evidence="20" type="primary">murB_1</name>
    <name evidence="17" type="synonym">murB</name>
    <name evidence="20" type="ORF">OEIGOIKO_03362</name>
</gene>
<dbReference type="Gene3D" id="3.90.78.10">
    <property type="entry name" value="UDP-N-acetylenolpyruvoylglucosamine reductase, C-terminal domain"/>
    <property type="match status" value="1"/>
</dbReference>
<dbReference type="GO" id="GO:0009252">
    <property type="term" value="P:peptidoglycan biosynthetic process"/>
    <property type="evidence" value="ECO:0007669"/>
    <property type="project" value="UniProtKB-UniRule"/>
</dbReference>
<dbReference type="UniPathway" id="UPA00219"/>
<sequence>MSELLADHTTLRLGGPADRLFTHTDPAHWADLARGLPTPPFILGGGSNTLADDAGHPGTAVRMATRGITFRRHGNNIVEVTVQAGEPLADLVAHCVHEGLSGVEYLGGIPGTAGAAPVQNTGAYGQQISDTLAHLTVYDWQQRTITELQPGQCAFGYRTSTFKTRPGRWTILQLTLHLTRAHRAAPVTNPHLADALGTRPGARPPLGEAAAGVLADRCRRGLSLPDTGPDARQAGSVFLNPPLTHAQAHLVRTAGGPVYRDDFGTLRTSAGWLLQLTHHHPGKRITPGIRCSTRRTLTLTVQGATSAAFTAALQTLARQVREATTIHLHPEPVRPPATSTVNGAPTR</sequence>
<evidence type="ECO:0000256" key="2">
    <source>
        <dbReference type="ARBA" id="ARBA00003921"/>
    </source>
</evidence>
<evidence type="ECO:0000313" key="20">
    <source>
        <dbReference type="EMBL" id="GCD35616.1"/>
    </source>
</evidence>
<evidence type="ECO:0000256" key="6">
    <source>
        <dbReference type="ARBA" id="ARBA00022490"/>
    </source>
</evidence>
<keyword evidence="14 17" id="KW-0131">Cell cycle</keyword>
<dbReference type="HAMAP" id="MF_00037">
    <property type="entry name" value="MurB"/>
    <property type="match status" value="1"/>
</dbReference>
<comment type="similarity">
    <text evidence="5 17">Belongs to the MurB family.</text>
</comment>
<dbReference type="InterPro" id="IPR016169">
    <property type="entry name" value="FAD-bd_PCMH_sub2"/>
</dbReference>
<comment type="function">
    <text evidence="2 17">Cell wall formation.</text>
</comment>
<dbReference type="GO" id="GO:0008360">
    <property type="term" value="P:regulation of cell shape"/>
    <property type="evidence" value="ECO:0007669"/>
    <property type="project" value="UniProtKB-KW"/>
</dbReference>
<evidence type="ECO:0000256" key="11">
    <source>
        <dbReference type="ARBA" id="ARBA00022960"/>
    </source>
</evidence>
<dbReference type="EMBL" id="BHZC01000001">
    <property type="protein sequence ID" value="GCD35616.1"/>
    <property type="molecule type" value="Genomic_DNA"/>
</dbReference>
<comment type="subcellular location">
    <subcellularLocation>
        <location evidence="3 17">Cytoplasm</location>
    </subcellularLocation>
</comment>
<dbReference type="InterPro" id="IPR036318">
    <property type="entry name" value="FAD-bd_PCMH-like_sf"/>
</dbReference>
<dbReference type="InterPro" id="IPR016166">
    <property type="entry name" value="FAD-bd_PCMH"/>
</dbReference>
<dbReference type="GeneID" id="95622279"/>
<comment type="cofactor">
    <cofactor evidence="1 17">
        <name>FAD</name>
        <dbReference type="ChEBI" id="CHEBI:57692"/>
    </cofactor>
</comment>
<dbReference type="SUPFAM" id="SSF56194">
    <property type="entry name" value="Uridine diphospho-N-Acetylenolpyruvylglucosamine reductase, MurB, C-terminal domain"/>
    <property type="match status" value="1"/>
</dbReference>
<evidence type="ECO:0000256" key="12">
    <source>
        <dbReference type="ARBA" id="ARBA00022984"/>
    </source>
</evidence>
<evidence type="ECO:0000256" key="15">
    <source>
        <dbReference type="ARBA" id="ARBA00023316"/>
    </source>
</evidence>
<keyword evidence="15 17" id="KW-0961">Cell wall biogenesis/degradation</keyword>
<organism evidence="20 21">
    <name type="scientific">Streptomyces chrestomyceticus JCM 4735</name>
    <dbReference type="NCBI Taxonomy" id="1306181"/>
    <lineage>
        <taxon>Bacteria</taxon>
        <taxon>Bacillati</taxon>
        <taxon>Actinomycetota</taxon>
        <taxon>Actinomycetes</taxon>
        <taxon>Kitasatosporales</taxon>
        <taxon>Streptomycetaceae</taxon>
        <taxon>Streptomyces</taxon>
    </lineage>
</organism>
<keyword evidence="10 17" id="KW-0521">NADP</keyword>
<dbReference type="PROSITE" id="PS51387">
    <property type="entry name" value="FAD_PCMH"/>
    <property type="match status" value="1"/>
</dbReference>
<accession>A0A7U9KX55</accession>
<comment type="catalytic activity">
    <reaction evidence="16 17">
        <text>UDP-N-acetyl-alpha-D-muramate + NADP(+) = UDP-N-acetyl-3-O-(1-carboxyvinyl)-alpha-D-glucosamine + NADPH + H(+)</text>
        <dbReference type="Rhea" id="RHEA:12248"/>
        <dbReference type="ChEBI" id="CHEBI:15378"/>
        <dbReference type="ChEBI" id="CHEBI:57783"/>
        <dbReference type="ChEBI" id="CHEBI:58349"/>
        <dbReference type="ChEBI" id="CHEBI:68483"/>
        <dbReference type="ChEBI" id="CHEBI:70757"/>
        <dbReference type="EC" id="1.3.1.98"/>
    </reaction>
</comment>
<evidence type="ECO:0000256" key="7">
    <source>
        <dbReference type="ARBA" id="ARBA00022618"/>
    </source>
</evidence>
<keyword evidence="6 17" id="KW-0963">Cytoplasm</keyword>
<dbReference type="NCBIfam" id="NF010478">
    <property type="entry name" value="PRK13903.1"/>
    <property type="match status" value="1"/>
</dbReference>
<feature type="compositionally biased region" description="Polar residues" evidence="18">
    <location>
        <begin position="337"/>
        <end position="347"/>
    </location>
</feature>
<evidence type="ECO:0000256" key="13">
    <source>
        <dbReference type="ARBA" id="ARBA00023002"/>
    </source>
</evidence>
<evidence type="ECO:0000256" key="1">
    <source>
        <dbReference type="ARBA" id="ARBA00001974"/>
    </source>
</evidence>
<feature type="region of interest" description="Disordered" evidence="18">
    <location>
        <begin position="328"/>
        <end position="347"/>
    </location>
</feature>